<proteinExistence type="inferred from homology"/>
<accession>A0ABR2V0I3</accession>
<comment type="similarity">
    <text evidence="1">Belongs to the short-chain dehydrogenases/reductases (SDR) family.</text>
</comment>
<protein>
    <submittedName>
        <fullName evidence="3">Short-chain dehydrogenase</fullName>
    </submittedName>
</protein>
<dbReference type="Proteomes" id="UP001408356">
    <property type="component" value="Unassembled WGS sequence"/>
</dbReference>
<evidence type="ECO:0000256" key="2">
    <source>
        <dbReference type="ARBA" id="ARBA00023002"/>
    </source>
</evidence>
<dbReference type="Pfam" id="PF00106">
    <property type="entry name" value="adh_short"/>
    <property type="match status" value="1"/>
</dbReference>
<sequence length="190" mass="20527">MCSAQQTAQPLTKMPKFNVDTSSEKVIDNFRSRVAGRIFLITGAGAQGLGGSTALYLSKAGPAHIILVSRTCDLSDQDSVRAAAATIDKAVQKIDVIINNAGVMAIRNYSTDKHGIELQLSANHVGHFLLTNLLVPKLVAAGDDSRVVNLSSHGHRISPFRLDHYNFSEGKEYERFSAYGQSNLGIVRSD</sequence>
<evidence type="ECO:0000313" key="3">
    <source>
        <dbReference type="EMBL" id="KAK9420324.1"/>
    </source>
</evidence>
<dbReference type="PANTHER" id="PTHR24320">
    <property type="entry name" value="RETINOL DEHYDROGENASE"/>
    <property type="match status" value="1"/>
</dbReference>
<keyword evidence="4" id="KW-1185">Reference proteome</keyword>
<dbReference type="Gene3D" id="3.40.50.720">
    <property type="entry name" value="NAD(P)-binding Rossmann-like Domain"/>
    <property type="match status" value="1"/>
</dbReference>
<keyword evidence="2" id="KW-0560">Oxidoreductase</keyword>
<organism evidence="3 4">
    <name type="scientific">Seiridium unicorne</name>
    <dbReference type="NCBI Taxonomy" id="138068"/>
    <lineage>
        <taxon>Eukaryota</taxon>
        <taxon>Fungi</taxon>
        <taxon>Dikarya</taxon>
        <taxon>Ascomycota</taxon>
        <taxon>Pezizomycotina</taxon>
        <taxon>Sordariomycetes</taxon>
        <taxon>Xylariomycetidae</taxon>
        <taxon>Amphisphaeriales</taxon>
        <taxon>Sporocadaceae</taxon>
        <taxon>Seiridium</taxon>
    </lineage>
</organism>
<reference evidence="3 4" key="1">
    <citation type="journal article" date="2024" name="J. Plant Pathol.">
        <title>Sequence and assembly of the genome of Seiridium unicorne, isolate CBS 538.82, causal agent of cypress canker disease.</title>
        <authorList>
            <person name="Scali E."/>
            <person name="Rocca G.D."/>
            <person name="Danti R."/>
            <person name="Garbelotto M."/>
            <person name="Barberini S."/>
            <person name="Baroncelli R."/>
            <person name="Emiliani G."/>
        </authorList>
    </citation>
    <scope>NUCLEOTIDE SEQUENCE [LARGE SCALE GENOMIC DNA]</scope>
    <source>
        <strain evidence="3 4">BM-138-508</strain>
    </source>
</reference>
<comment type="caution">
    <text evidence="3">The sequence shown here is derived from an EMBL/GenBank/DDBJ whole genome shotgun (WGS) entry which is preliminary data.</text>
</comment>
<evidence type="ECO:0000313" key="4">
    <source>
        <dbReference type="Proteomes" id="UP001408356"/>
    </source>
</evidence>
<dbReference type="SUPFAM" id="SSF51735">
    <property type="entry name" value="NAD(P)-binding Rossmann-fold domains"/>
    <property type="match status" value="1"/>
</dbReference>
<dbReference type="EMBL" id="JARVKF010000246">
    <property type="protein sequence ID" value="KAK9420324.1"/>
    <property type="molecule type" value="Genomic_DNA"/>
</dbReference>
<dbReference type="InterPro" id="IPR036291">
    <property type="entry name" value="NAD(P)-bd_dom_sf"/>
</dbReference>
<dbReference type="InterPro" id="IPR002347">
    <property type="entry name" value="SDR_fam"/>
</dbReference>
<dbReference type="PANTHER" id="PTHR24320:SF283">
    <property type="entry name" value="RETINOL DEHYDROGENASE 11"/>
    <property type="match status" value="1"/>
</dbReference>
<gene>
    <name evidence="3" type="ORF">SUNI508_06593</name>
</gene>
<evidence type="ECO:0000256" key="1">
    <source>
        <dbReference type="ARBA" id="ARBA00006484"/>
    </source>
</evidence>
<name>A0ABR2V0I3_9PEZI</name>